<dbReference type="KEGG" id="hdi:HDIA_3002"/>
<keyword evidence="2" id="KW-0413">Isomerase</keyword>
<dbReference type="PANTHER" id="PTHR12110:SF53">
    <property type="entry name" value="BLR5974 PROTEIN"/>
    <property type="match status" value="1"/>
</dbReference>
<sequence length="273" mass="30536">MTVTLPVIGACLPVETIAEYRDWLFEKDRDLELQSFHKAEVLNGDWTPIADEAKRLLDGHKGRIGIHGPFWGFTINSLDPDVRRLVERRLMQGLDVCDYIKGTHMVVHSPLTAWDYNNSGNYADSWSPVLEATHDTMKAVVRRAEDLGVALVIENIDDVDPSRRRLLVESFQSDAVRLSVDTGHAHYAHGSNGAAPVDYFVKDAGALLEHVHLQDADGYADRHWGIGEGTIRWHAVFRAIAELPQKPRLVLELRDAAKIPSSMEFIAENGLGQ</sequence>
<dbReference type="OrthoDB" id="7245925at2"/>
<accession>A0A2C9D8H4</accession>
<dbReference type="InterPro" id="IPR013022">
    <property type="entry name" value="Xyl_isomerase-like_TIM-brl"/>
</dbReference>
<organism evidence="2 3">
    <name type="scientific">Hartmannibacter diazotrophicus</name>
    <dbReference type="NCBI Taxonomy" id="1482074"/>
    <lineage>
        <taxon>Bacteria</taxon>
        <taxon>Pseudomonadati</taxon>
        <taxon>Pseudomonadota</taxon>
        <taxon>Alphaproteobacteria</taxon>
        <taxon>Hyphomicrobiales</taxon>
        <taxon>Pleomorphomonadaceae</taxon>
        <taxon>Hartmannibacter</taxon>
    </lineage>
</organism>
<dbReference type="AlphaFoldDB" id="A0A2C9D8H4"/>
<proteinExistence type="predicted"/>
<evidence type="ECO:0000313" key="3">
    <source>
        <dbReference type="Proteomes" id="UP000223606"/>
    </source>
</evidence>
<dbReference type="EMBL" id="LT960614">
    <property type="protein sequence ID" value="SON56543.1"/>
    <property type="molecule type" value="Genomic_DNA"/>
</dbReference>
<dbReference type="InterPro" id="IPR036237">
    <property type="entry name" value="Xyl_isomerase-like_sf"/>
</dbReference>
<dbReference type="InterPro" id="IPR050312">
    <property type="entry name" value="IolE/XylAMocC-like"/>
</dbReference>
<reference evidence="3" key="1">
    <citation type="submission" date="2017-09" db="EMBL/GenBank/DDBJ databases">
        <title>Genome sequence of Nannocystis excedens DSM 71.</title>
        <authorList>
            <person name="Blom J."/>
        </authorList>
    </citation>
    <scope>NUCLEOTIDE SEQUENCE [LARGE SCALE GENOMIC DNA]</scope>
    <source>
        <strain evidence="3">type strain: E19</strain>
    </source>
</reference>
<dbReference type="PANTHER" id="PTHR12110">
    <property type="entry name" value="HYDROXYPYRUVATE ISOMERASE"/>
    <property type="match status" value="1"/>
</dbReference>
<dbReference type="Proteomes" id="UP000223606">
    <property type="component" value="Chromosome 1"/>
</dbReference>
<dbReference type="Pfam" id="PF01261">
    <property type="entry name" value="AP_endonuc_2"/>
    <property type="match status" value="1"/>
</dbReference>
<gene>
    <name evidence="2" type="ORF">HDIA_3002</name>
</gene>
<evidence type="ECO:0000259" key="1">
    <source>
        <dbReference type="Pfam" id="PF01261"/>
    </source>
</evidence>
<keyword evidence="3" id="KW-1185">Reference proteome</keyword>
<dbReference type="Gene3D" id="3.20.20.150">
    <property type="entry name" value="Divalent-metal-dependent TIM barrel enzymes"/>
    <property type="match status" value="1"/>
</dbReference>
<dbReference type="RefSeq" id="WP_099556910.1">
    <property type="nucleotide sequence ID" value="NZ_LT960614.1"/>
</dbReference>
<protein>
    <submittedName>
        <fullName evidence="2">Xylose isomerase-like TIM barrel</fullName>
    </submittedName>
</protein>
<feature type="domain" description="Xylose isomerase-like TIM barrel" evidence="1">
    <location>
        <begin position="45"/>
        <end position="267"/>
    </location>
</feature>
<dbReference type="SUPFAM" id="SSF51658">
    <property type="entry name" value="Xylose isomerase-like"/>
    <property type="match status" value="1"/>
</dbReference>
<dbReference type="GO" id="GO:0016853">
    <property type="term" value="F:isomerase activity"/>
    <property type="evidence" value="ECO:0007669"/>
    <property type="project" value="UniProtKB-KW"/>
</dbReference>
<evidence type="ECO:0000313" key="2">
    <source>
        <dbReference type="EMBL" id="SON56543.1"/>
    </source>
</evidence>
<name>A0A2C9D8H4_9HYPH</name>